<dbReference type="InterPro" id="IPR036850">
    <property type="entry name" value="NDK-like_dom_sf"/>
</dbReference>
<accession>A0A2M7DLG1</accession>
<dbReference type="Gene3D" id="3.30.70.141">
    <property type="entry name" value="Nucleoside diphosphate kinase-like domain"/>
    <property type="match status" value="1"/>
</dbReference>
<dbReference type="AlphaFoldDB" id="A0A2M7DLG1"/>
<organism evidence="1 2">
    <name type="scientific">Candidatus Falkowbacteria bacterium CG02_land_8_20_14_3_00_36_14</name>
    <dbReference type="NCBI Taxonomy" id="1974560"/>
    <lineage>
        <taxon>Bacteria</taxon>
        <taxon>Candidatus Falkowiibacteriota</taxon>
    </lineage>
</organism>
<sequence length="151" mass="17696">MDYTALVFTPYSVRMGIVSIILSDIKKIVPYKMFYQGQVSLREKDVKIIYPKLIKKFYFPKIIQCLTGGEARFVLVAAPKIHSKINRLKGKFFYVDGVLIIDGLRRQYQKNGLDFEFIFHSTDSNAETDEIGRHLFKEKYQIMFQRGLKIQ</sequence>
<evidence type="ECO:0000313" key="2">
    <source>
        <dbReference type="Proteomes" id="UP000228896"/>
    </source>
</evidence>
<name>A0A2M7DLG1_9BACT</name>
<evidence type="ECO:0000313" key="1">
    <source>
        <dbReference type="EMBL" id="PIV50619.1"/>
    </source>
</evidence>
<dbReference type="Proteomes" id="UP000228896">
    <property type="component" value="Unassembled WGS sequence"/>
</dbReference>
<reference evidence="2" key="1">
    <citation type="submission" date="2017-09" db="EMBL/GenBank/DDBJ databases">
        <title>Depth-based differentiation of microbial function through sediment-hosted aquifers and enrichment of novel symbionts in the deep terrestrial subsurface.</title>
        <authorList>
            <person name="Probst A.J."/>
            <person name="Ladd B."/>
            <person name="Jarett J.K."/>
            <person name="Geller-Mcgrath D.E."/>
            <person name="Sieber C.M.K."/>
            <person name="Emerson J.B."/>
            <person name="Anantharaman K."/>
            <person name="Thomas B.C."/>
            <person name="Malmstrom R."/>
            <person name="Stieglmeier M."/>
            <person name="Klingl A."/>
            <person name="Woyke T."/>
            <person name="Ryan C.M."/>
            <person name="Banfield J.F."/>
        </authorList>
    </citation>
    <scope>NUCLEOTIDE SEQUENCE [LARGE SCALE GENOMIC DNA]</scope>
</reference>
<gene>
    <name evidence="1" type="ORF">COS18_04470</name>
</gene>
<proteinExistence type="predicted"/>
<comment type="caution">
    <text evidence="1">The sequence shown here is derived from an EMBL/GenBank/DDBJ whole genome shotgun (WGS) entry which is preliminary data.</text>
</comment>
<dbReference type="EMBL" id="PETS01000115">
    <property type="protein sequence ID" value="PIV50619.1"/>
    <property type="molecule type" value="Genomic_DNA"/>
</dbReference>
<protein>
    <submittedName>
        <fullName evidence="1">Uncharacterized protein</fullName>
    </submittedName>
</protein>
<dbReference type="SUPFAM" id="SSF54919">
    <property type="entry name" value="Nucleoside diphosphate kinase, NDK"/>
    <property type="match status" value="1"/>
</dbReference>